<dbReference type="Pfam" id="PF05620">
    <property type="entry name" value="TMEM208_SND2"/>
    <property type="match status" value="1"/>
</dbReference>
<keyword evidence="3 7" id="KW-0812">Transmembrane</keyword>
<dbReference type="EMBL" id="VEPZ02000032">
    <property type="protein sequence ID" value="KAE8735457.1"/>
    <property type="molecule type" value="Genomic_DNA"/>
</dbReference>
<comment type="similarity">
    <text evidence="2">Belongs to the TMEM208 family.</text>
</comment>
<dbReference type="GO" id="GO:0005789">
    <property type="term" value="C:endoplasmic reticulum membrane"/>
    <property type="evidence" value="ECO:0007669"/>
    <property type="project" value="UniProtKB-SubCell"/>
</dbReference>
<reference evidence="8" key="1">
    <citation type="submission" date="2019-09" db="EMBL/GenBank/DDBJ databases">
        <title>Draft genome information of white flower Hibiscus syriacus.</title>
        <authorList>
            <person name="Kim Y.-M."/>
        </authorList>
    </citation>
    <scope>NUCLEOTIDE SEQUENCE [LARGE SCALE GENOMIC DNA]</scope>
    <source>
        <strain evidence="8">YM2019G1</strain>
    </source>
</reference>
<keyword evidence="9" id="KW-1185">Reference proteome</keyword>
<keyword evidence="6 7" id="KW-0472">Membrane</keyword>
<dbReference type="GO" id="GO:0006624">
    <property type="term" value="P:vacuolar protein processing"/>
    <property type="evidence" value="ECO:0007669"/>
    <property type="project" value="TreeGrafter"/>
</dbReference>
<evidence type="ECO:0000256" key="2">
    <source>
        <dbReference type="ARBA" id="ARBA00009950"/>
    </source>
</evidence>
<evidence type="ECO:0000256" key="7">
    <source>
        <dbReference type="SAM" id="Phobius"/>
    </source>
</evidence>
<dbReference type="PANTHER" id="PTHR13505:SF7">
    <property type="entry name" value="TRANSMEMBRANE PROTEIN 208"/>
    <property type="match status" value="1"/>
</dbReference>
<keyword evidence="5 7" id="KW-1133">Transmembrane helix</keyword>
<feature type="transmembrane region" description="Helical" evidence="7">
    <location>
        <begin position="48"/>
        <end position="65"/>
    </location>
</feature>
<dbReference type="GO" id="GO:0005773">
    <property type="term" value="C:vacuole"/>
    <property type="evidence" value="ECO:0007669"/>
    <property type="project" value="GOC"/>
</dbReference>
<evidence type="ECO:0000256" key="5">
    <source>
        <dbReference type="ARBA" id="ARBA00022989"/>
    </source>
</evidence>
<protein>
    <submittedName>
        <fullName evidence="8">Detected protein of confused Function</fullName>
    </submittedName>
</protein>
<gene>
    <name evidence="8" type="ORF">F3Y22_tig00000340pilonHSYRG00431</name>
</gene>
<comment type="subcellular location">
    <subcellularLocation>
        <location evidence="1">Endoplasmic reticulum membrane</location>
        <topology evidence="1">Multi-pass membrane protein</topology>
    </subcellularLocation>
</comment>
<evidence type="ECO:0000256" key="4">
    <source>
        <dbReference type="ARBA" id="ARBA00022824"/>
    </source>
</evidence>
<accession>A0A6A3D490</accession>
<dbReference type="AlphaFoldDB" id="A0A6A3D490"/>
<comment type="caution">
    <text evidence="8">The sequence shown here is derived from an EMBL/GenBank/DDBJ whole genome shotgun (WGS) entry which is preliminary data.</text>
</comment>
<name>A0A6A3D490_HIBSY</name>
<dbReference type="PANTHER" id="PTHR13505">
    <property type="entry name" value="TRANSMEMBRANE PROTEIN 208"/>
    <property type="match status" value="1"/>
</dbReference>
<dbReference type="Proteomes" id="UP000436088">
    <property type="component" value="Unassembled WGS sequence"/>
</dbReference>
<evidence type="ECO:0000313" key="9">
    <source>
        <dbReference type="Proteomes" id="UP000436088"/>
    </source>
</evidence>
<evidence type="ECO:0000256" key="6">
    <source>
        <dbReference type="ARBA" id="ARBA00023136"/>
    </source>
</evidence>
<proteinExistence type="inferred from homology"/>
<dbReference type="InterPro" id="IPR008506">
    <property type="entry name" value="SND2/TMEM208"/>
</dbReference>
<evidence type="ECO:0000256" key="3">
    <source>
        <dbReference type="ARBA" id="ARBA00022692"/>
    </source>
</evidence>
<evidence type="ECO:0000256" key="1">
    <source>
        <dbReference type="ARBA" id="ARBA00004477"/>
    </source>
</evidence>
<sequence length="241" mass="28139">MANQGAKKRTEENARHMSNLRRLIVACNNWNMYKAMILMLIFHFSITWKHWVGLLLTSVAYFFPYQQLARMAKPSYADDGELLDDGFDMSVGGICGYLHDIIYITNFVQLASIISDKFWYTYLVVSSLYLVAHGNQSDTSILCSAFGIKAYNLERKYQHLEHINLSGSLVDFYHRAQRERWRMKRLERKGKRWRGRPQGHSLSRLEIDECFPKPSTSVENPEVAFKRTQLVQAQRFLVKTT</sequence>
<evidence type="ECO:0000313" key="8">
    <source>
        <dbReference type="EMBL" id="KAE8735457.1"/>
    </source>
</evidence>
<organism evidence="8 9">
    <name type="scientific">Hibiscus syriacus</name>
    <name type="common">Rose of Sharon</name>
    <dbReference type="NCBI Taxonomy" id="106335"/>
    <lineage>
        <taxon>Eukaryota</taxon>
        <taxon>Viridiplantae</taxon>
        <taxon>Streptophyta</taxon>
        <taxon>Embryophyta</taxon>
        <taxon>Tracheophyta</taxon>
        <taxon>Spermatophyta</taxon>
        <taxon>Magnoliopsida</taxon>
        <taxon>eudicotyledons</taxon>
        <taxon>Gunneridae</taxon>
        <taxon>Pentapetalae</taxon>
        <taxon>rosids</taxon>
        <taxon>malvids</taxon>
        <taxon>Malvales</taxon>
        <taxon>Malvaceae</taxon>
        <taxon>Malvoideae</taxon>
        <taxon>Hibiscus</taxon>
    </lineage>
</organism>
<keyword evidence="4" id="KW-0256">Endoplasmic reticulum</keyword>